<feature type="transmembrane region" description="Helical" evidence="1">
    <location>
        <begin position="32"/>
        <end position="51"/>
    </location>
</feature>
<protein>
    <submittedName>
        <fullName evidence="2">Putative secreted protein</fullName>
    </submittedName>
</protein>
<name>A0A6B0TW61_IXORI</name>
<proteinExistence type="predicted"/>
<evidence type="ECO:0000313" key="2">
    <source>
        <dbReference type="EMBL" id="MXU82101.1"/>
    </source>
</evidence>
<dbReference type="AlphaFoldDB" id="A0A6B0TW61"/>
<reference evidence="2" key="1">
    <citation type="submission" date="2019-12" db="EMBL/GenBank/DDBJ databases">
        <title>An insight into the sialome of adult female Ixodes ricinus ticks feeding for 6 days.</title>
        <authorList>
            <person name="Perner J."/>
            <person name="Ribeiro J.M.C."/>
        </authorList>
    </citation>
    <scope>NUCLEOTIDE SEQUENCE</scope>
    <source>
        <strain evidence="2">Semi-engorged</strain>
        <tissue evidence="2">Salivary glands</tissue>
    </source>
</reference>
<sequence length="66" mass="7953">MVVRPNLLFTLIIFCFFHAVIYALRIWCQLEWRLQATTALCCIDVFIPVVYQYMTMKIMFRSQDKV</sequence>
<feature type="transmembrane region" description="Helical" evidence="1">
    <location>
        <begin position="7"/>
        <end position="26"/>
    </location>
</feature>
<accession>A0A6B0TW61</accession>
<keyword evidence="1" id="KW-0812">Transmembrane</keyword>
<organism evidence="2">
    <name type="scientific">Ixodes ricinus</name>
    <name type="common">Common tick</name>
    <name type="synonym">Acarus ricinus</name>
    <dbReference type="NCBI Taxonomy" id="34613"/>
    <lineage>
        <taxon>Eukaryota</taxon>
        <taxon>Metazoa</taxon>
        <taxon>Ecdysozoa</taxon>
        <taxon>Arthropoda</taxon>
        <taxon>Chelicerata</taxon>
        <taxon>Arachnida</taxon>
        <taxon>Acari</taxon>
        <taxon>Parasitiformes</taxon>
        <taxon>Ixodida</taxon>
        <taxon>Ixodoidea</taxon>
        <taxon>Ixodidae</taxon>
        <taxon>Ixodinae</taxon>
        <taxon>Ixodes</taxon>
    </lineage>
</organism>
<evidence type="ECO:0000256" key="1">
    <source>
        <dbReference type="SAM" id="Phobius"/>
    </source>
</evidence>
<keyword evidence="1" id="KW-1133">Transmembrane helix</keyword>
<dbReference type="EMBL" id="GIFC01000018">
    <property type="protein sequence ID" value="MXU82101.1"/>
    <property type="molecule type" value="Transcribed_RNA"/>
</dbReference>
<keyword evidence="1" id="KW-0472">Membrane</keyword>